<reference evidence="4" key="1">
    <citation type="journal article" date="2023" name="Mol. Phylogenet. Evol.">
        <title>Genome-scale phylogeny and comparative genomics of the fungal order Sordariales.</title>
        <authorList>
            <person name="Hensen N."/>
            <person name="Bonometti L."/>
            <person name="Westerberg I."/>
            <person name="Brannstrom I.O."/>
            <person name="Guillou S."/>
            <person name="Cros-Aarteil S."/>
            <person name="Calhoun S."/>
            <person name="Haridas S."/>
            <person name="Kuo A."/>
            <person name="Mondo S."/>
            <person name="Pangilinan J."/>
            <person name="Riley R."/>
            <person name="LaButti K."/>
            <person name="Andreopoulos B."/>
            <person name="Lipzen A."/>
            <person name="Chen C."/>
            <person name="Yan M."/>
            <person name="Daum C."/>
            <person name="Ng V."/>
            <person name="Clum A."/>
            <person name="Steindorff A."/>
            <person name="Ohm R.A."/>
            <person name="Martin F."/>
            <person name="Silar P."/>
            <person name="Natvig D.O."/>
            <person name="Lalanne C."/>
            <person name="Gautier V."/>
            <person name="Ament-Velasquez S.L."/>
            <person name="Kruys A."/>
            <person name="Hutchinson M.I."/>
            <person name="Powell A.J."/>
            <person name="Barry K."/>
            <person name="Miller A.N."/>
            <person name="Grigoriev I.V."/>
            <person name="Debuchy R."/>
            <person name="Gladieux P."/>
            <person name="Hiltunen Thoren M."/>
            <person name="Johannesson H."/>
        </authorList>
    </citation>
    <scope>NUCLEOTIDE SEQUENCE</scope>
    <source>
        <strain evidence="4">CBS 333.67</strain>
    </source>
</reference>
<protein>
    <submittedName>
        <fullName evidence="4">Uncharacterized protein</fullName>
    </submittedName>
</protein>
<dbReference type="EMBL" id="JAUDZG010000006">
    <property type="protein sequence ID" value="KAK3303292.1"/>
    <property type="molecule type" value="Genomic_DNA"/>
</dbReference>
<dbReference type="GeneID" id="87882279"/>
<dbReference type="SUPFAM" id="SSF51735">
    <property type="entry name" value="NAD(P)-binding Rossmann-fold domains"/>
    <property type="match status" value="1"/>
</dbReference>
<dbReference type="RefSeq" id="XP_062719072.1">
    <property type="nucleotide sequence ID" value="XM_062863450.1"/>
</dbReference>
<dbReference type="Pfam" id="PF00106">
    <property type="entry name" value="adh_short"/>
    <property type="match status" value="1"/>
</dbReference>
<dbReference type="PANTHER" id="PTHR43618">
    <property type="entry name" value="7-ALPHA-HYDROXYSTEROID DEHYDROGENASE"/>
    <property type="match status" value="1"/>
</dbReference>
<keyword evidence="5" id="KW-1185">Reference proteome</keyword>
<name>A0AAJ0GNN4_9PEZI</name>
<sequence>MSQTAGSINPGELFSVKGLVALVTGGGTGIGLMIAHALADAGAERVYIAGRRMDVLQEAAAAAASANRAGVIVPLCCDITSKASLEGAVATVERDSGYLHLVVCNAGIAGPQVRPPVAGETSLEEWRQRQMEDVEGFTDTFRVNSSSVWFTAMAFLKLLDEGNRKPFDQQVSSQVVVVSSIAGFNKHATGGYAYGPSKAAATHIAKMLSNVLPTWGIRANCICPGLFPSEMAAPIVRRATGGGELGDADDSTVTLDTSVVPLGRMGDNKDMAGQILYLTSRAGAYLNGNTIVVDGGRLGTFPSAGY</sequence>
<comment type="caution">
    <text evidence="4">The sequence shown here is derived from an EMBL/GenBank/DDBJ whole genome shotgun (WGS) entry which is preliminary data.</text>
</comment>
<gene>
    <name evidence="4" type="ORF">B0T15DRAFT_270033</name>
</gene>
<comment type="similarity">
    <text evidence="1">Belongs to the short-chain dehydrogenases/reductases (SDR) family.</text>
</comment>
<accession>A0AAJ0GNN4</accession>
<dbReference type="InterPro" id="IPR002347">
    <property type="entry name" value="SDR_fam"/>
</dbReference>
<dbReference type="InterPro" id="IPR036291">
    <property type="entry name" value="NAD(P)-bd_dom_sf"/>
</dbReference>
<dbReference type="PRINTS" id="PR00081">
    <property type="entry name" value="GDHRDH"/>
</dbReference>
<organism evidence="4 5">
    <name type="scientific">Chaetomium strumarium</name>
    <dbReference type="NCBI Taxonomy" id="1170767"/>
    <lineage>
        <taxon>Eukaryota</taxon>
        <taxon>Fungi</taxon>
        <taxon>Dikarya</taxon>
        <taxon>Ascomycota</taxon>
        <taxon>Pezizomycotina</taxon>
        <taxon>Sordariomycetes</taxon>
        <taxon>Sordariomycetidae</taxon>
        <taxon>Sordariales</taxon>
        <taxon>Chaetomiaceae</taxon>
        <taxon>Chaetomium</taxon>
    </lineage>
</organism>
<keyword evidence="2" id="KW-0521">NADP</keyword>
<dbReference type="AlphaFoldDB" id="A0AAJ0GNN4"/>
<evidence type="ECO:0000256" key="1">
    <source>
        <dbReference type="ARBA" id="ARBA00006484"/>
    </source>
</evidence>
<dbReference type="Proteomes" id="UP001273166">
    <property type="component" value="Unassembled WGS sequence"/>
</dbReference>
<dbReference type="InterPro" id="IPR052178">
    <property type="entry name" value="Sec_Metab_Biosynth_SDR"/>
</dbReference>
<evidence type="ECO:0000256" key="2">
    <source>
        <dbReference type="ARBA" id="ARBA00022857"/>
    </source>
</evidence>
<reference evidence="4" key="2">
    <citation type="submission" date="2023-06" db="EMBL/GenBank/DDBJ databases">
        <authorList>
            <consortium name="Lawrence Berkeley National Laboratory"/>
            <person name="Mondo S.J."/>
            <person name="Hensen N."/>
            <person name="Bonometti L."/>
            <person name="Westerberg I."/>
            <person name="Brannstrom I.O."/>
            <person name="Guillou S."/>
            <person name="Cros-Aarteil S."/>
            <person name="Calhoun S."/>
            <person name="Haridas S."/>
            <person name="Kuo A."/>
            <person name="Pangilinan J."/>
            <person name="Riley R."/>
            <person name="Labutti K."/>
            <person name="Andreopoulos B."/>
            <person name="Lipzen A."/>
            <person name="Chen C."/>
            <person name="Yanf M."/>
            <person name="Daum C."/>
            <person name="Ng V."/>
            <person name="Clum A."/>
            <person name="Steindorff A."/>
            <person name="Ohm R."/>
            <person name="Martin F."/>
            <person name="Silar P."/>
            <person name="Natvig D."/>
            <person name="Lalanne C."/>
            <person name="Gautier V."/>
            <person name="Ament-Velasquez S.L."/>
            <person name="Kruys A."/>
            <person name="Hutchinson M.I."/>
            <person name="Powell A.J."/>
            <person name="Barry K."/>
            <person name="Miller A.N."/>
            <person name="Grigoriev I.V."/>
            <person name="Debuchy R."/>
            <person name="Gladieux P."/>
            <person name="Thoren M.H."/>
            <person name="Johannesson H."/>
        </authorList>
    </citation>
    <scope>NUCLEOTIDE SEQUENCE</scope>
    <source>
        <strain evidence="4">CBS 333.67</strain>
    </source>
</reference>
<dbReference type="Gene3D" id="3.40.50.720">
    <property type="entry name" value="NAD(P)-binding Rossmann-like Domain"/>
    <property type="match status" value="1"/>
</dbReference>
<dbReference type="PANTHER" id="PTHR43618:SF18">
    <property type="entry name" value="SHORT CHAIN DEHYDROGENASE_REDUCTASE FAMILY (AFU_ORTHOLOGUE AFUA_5G12480)"/>
    <property type="match status" value="1"/>
</dbReference>
<evidence type="ECO:0000313" key="4">
    <source>
        <dbReference type="EMBL" id="KAK3303292.1"/>
    </source>
</evidence>
<evidence type="ECO:0000313" key="5">
    <source>
        <dbReference type="Proteomes" id="UP001273166"/>
    </source>
</evidence>
<evidence type="ECO:0000256" key="3">
    <source>
        <dbReference type="ARBA" id="ARBA00023002"/>
    </source>
</evidence>
<keyword evidence="3" id="KW-0560">Oxidoreductase</keyword>
<dbReference type="GO" id="GO:0016491">
    <property type="term" value="F:oxidoreductase activity"/>
    <property type="evidence" value="ECO:0007669"/>
    <property type="project" value="UniProtKB-KW"/>
</dbReference>
<proteinExistence type="inferred from homology"/>